<dbReference type="Proteomes" id="UP000029981">
    <property type="component" value="Chromosome 3"/>
</dbReference>
<evidence type="ECO:0000313" key="2">
    <source>
        <dbReference type="Proteomes" id="UP000029981"/>
    </source>
</evidence>
<organism evidence="1 2">
    <name type="scientific">Cucumis sativus</name>
    <name type="common">Cucumber</name>
    <dbReference type="NCBI Taxonomy" id="3659"/>
    <lineage>
        <taxon>Eukaryota</taxon>
        <taxon>Viridiplantae</taxon>
        <taxon>Streptophyta</taxon>
        <taxon>Embryophyta</taxon>
        <taxon>Tracheophyta</taxon>
        <taxon>Spermatophyta</taxon>
        <taxon>Magnoliopsida</taxon>
        <taxon>eudicotyledons</taxon>
        <taxon>Gunneridae</taxon>
        <taxon>Pentapetalae</taxon>
        <taxon>rosids</taxon>
        <taxon>fabids</taxon>
        <taxon>Cucurbitales</taxon>
        <taxon>Cucurbitaceae</taxon>
        <taxon>Benincaseae</taxon>
        <taxon>Cucumis</taxon>
    </lineage>
</organism>
<accession>A0A0A0LCN5</accession>
<reference evidence="1 2" key="2">
    <citation type="journal article" date="2009" name="PLoS ONE">
        <title>An integrated genetic and cytogenetic map of the cucumber genome.</title>
        <authorList>
            <person name="Ren Y."/>
            <person name="Zhang Z."/>
            <person name="Liu J."/>
            <person name="Staub J.E."/>
            <person name="Han Y."/>
            <person name="Cheng Z."/>
            <person name="Li X."/>
            <person name="Lu J."/>
            <person name="Miao H."/>
            <person name="Kang H."/>
            <person name="Xie B."/>
            <person name="Gu X."/>
            <person name="Wang X."/>
            <person name="Du Y."/>
            <person name="Jin W."/>
            <person name="Huang S."/>
        </authorList>
    </citation>
    <scope>NUCLEOTIDE SEQUENCE [LARGE SCALE GENOMIC DNA]</scope>
    <source>
        <strain evidence="2">cv. 9930</strain>
    </source>
</reference>
<evidence type="ECO:0000313" key="1">
    <source>
        <dbReference type="EMBL" id="KGN58714.1"/>
    </source>
</evidence>
<reference evidence="1 2" key="4">
    <citation type="journal article" date="2011" name="BMC Genomics">
        <title>RNA-Seq improves annotation of protein-coding genes in the cucumber genome.</title>
        <authorList>
            <person name="Li Z."/>
            <person name="Zhang Z."/>
            <person name="Yan P."/>
            <person name="Huang S."/>
            <person name="Fei Z."/>
            <person name="Lin K."/>
        </authorList>
    </citation>
    <scope>NUCLEOTIDE SEQUENCE [LARGE SCALE GENOMIC DNA]</scope>
    <source>
        <strain evidence="2">cv. 9930</strain>
    </source>
</reference>
<keyword evidence="2" id="KW-1185">Reference proteome</keyword>
<gene>
    <name evidence="1" type="ORF">Csa_3G730780</name>
</gene>
<proteinExistence type="predicted"/>
<name>A0A0A0LCN5_CUCSA</name>
<protein>
    <submittedName>
        <fullName evidence="1">Uncharacterized protein</fullName>
    </submittedName>
</protein>
<reference evidence="1 2" key="1">
    <citation type="journal article" date="2009" name="Nat. Genet.">
        <title>The genome of the cucumber, Cucumis sativus L.</title>
        <authorList>
            <person name="Huang S."/>
            <person name="Li R."/>
            <person name="Zhang Z."/>
            <person name="Li L."/>
            <person name="Gu X."/>
            <person name="Fan W."/>
            <person name="Lucas W.J."/>
            <person name="Wang X."/>
            <person name="Xie B."/>
            <person name="Ni P."/>
            <person name="Ren Y."/>
            <person name="Zhu H."/>
            <person name="Li J."/>
            <person name="Lin K."/>
            <person name="Jin W."/>
            <person name="Fei Z."/>
            <person name="Li G."/>
            <person name="Staub J."/>
            <person name="Kilian A."/>
            <person name="van der Vossen E.A."/>
            <person name="Wu Y."/>
            <person name="Guo J."/>
            <person name="He J."/>
            <person name="Jia Z."/>
            <person name="Ren Y."/>
            <person name="Tian G."/>
            <person name="Lu Y."/>
            <person name="Ruan J."/>
            <person name="Qian W."/>
            <person name="Wang M."/>
            <person name="Huang Q."/>
            <person name="Li B."/>
            <person name="Xuan Z."/>
            <person name="Cao J."/>
            <person name="Asan"/>
            <person name="Wu Z."/>
            <person name="Zhang J."/>
            <person name="Cai Q."/>
            <person name="Bai Y."/>
            <person name="Zhao B."/>
            <person name="Han Y."/>
            <person name="Li Y."/>
            <person name="Li X."/>
            <person name="Wang S."/>
            <person name="Shi Q."/>
            <person name="Liu S."/>
            <person name="Cho W.K."/>
            <person name="Kim J.Y."/>
            <person name="Xu Y."/>
            <person name="Heller-Uszynska K."/>
            <person name="Miao H."/>
            <person name="Cheng Z."/>
            <person name="Zhang S."/>
            <person name="Wu J."/>
            <person name="Yang Y."/>
            <person name="Kang H."/>
            <person name="Li M."/>
            <person name="Liang H."/>
            <person name="Ren X."/>
            <person name="Shi Z."/>
            <person name="Wen M."/>
            <person name="Jian M."/>
            <person name="Yang H."/>
            <person name="Zhang G."/>
            <person name="Yang Z."/>
            <person name="Chen R."/>
            <person name="Liu S."/>
            <person name="Li J."/>
            <person name="Ma L."/>
            <person name="Liu H."/>
            <person name="Zhou Y."/>
            <person name="Zhao J."/>
            <person name="Fang X."/>
            <person name="Li G."/>
            <person name="Fang L."/>
            <person name="Li Y."/>
            <person name="Liu D."/>
            <person name="Zheng H."/>
            <person name="Zhang Y."/>
            <person name="Qin N."/>
            <person name="Li Z."/>
            <person name="Yang G."/>
            <person name="Yang S."/>
            <person name="Bolund L."/>
            <person name="Kristiansen K."/>
            <person name="Zheng H."/>
            <person name="Li S."/>
            <person name="Zhang X."/>
            <person name="Yang H."/>
            <person name="Wang J."/>
            <person name="Sun R."/>
            <person name="Zhang B."/>
            <person name="Jiang S."/>
            <person name="Wang J."/>
            <person name="Du Y."/>
            <person name="Li S."/>
        </authorList>
    </citation>
    <scope>NUCLEOTIDE SEQUENCE [LARGE SCALE GENOMIC DNA]</scope>
    <source>
        <strain evidence="2">cv. 9930</strain>
    </source>
</reference>
<dbReference type="Gramene" id="KGN58714">
    <property type="protein sequence ID" value="KGN58714"/>
    <property type="gene ID" value="Csa_3G730780"/>
</dbReference>
<reference evidence="1 2" key="3">
    <citation type="journal article" date="2010" name="BMC Genomics">
        <title>Transcriptome sequencing and comparative analysis of cucumber flowers with different sex types.</title>
        <authorList>
            <person name="Guo S."/>
            <person name="Zheng Y."/>
            <person name="Joung J.G."/>
            <person name="Liu S."/>
            <person name="Zhang Z."/>
            <person name="Crasta O.R."/>
            <person name="Sobral B.W."/>
            <person name="Xu Y."/>
            <person name="Huang S."/>
            <person name="Fei Z."/>
        </authorList>
    </citation>
    <scope>NUCLEOTIDE SEQUENCE [LARGE SCALE GENOMIC DNA]</scope>
    <source>
        <strain evidence="2">cv. 9930</strain>
    </source>
</reference>
<dbReference type="AlphaFoldDB" id="A0A0A0LCN5"/>
<dbReference type="EMBL" id="CM002924">
    <property type="protein sequence ID" value="KGN58714.1"/>
    <property type="molecule type" value="Genomic_DNA"/>
</dbReference>
<sequence>MRGAVWSFTNGYHSAVALLWFSRLLLTPRCLWSLQSILCLLLTLCYIRSSPVMLIHPILVNLEANPKATYLLN</sequence>